<dbReference type="EMBL" id="JADWDJ010000019">
    <property type="protein sequence ID" value="KAG5265656.1"/>
    <property type="molecule type" value="Genomic_DNA"/>
</dbReference>
<keyword evidence="1" id="KW-0433">Leucine-rich repeat</keyword>
<dbReference type="InterPro" id="IPR003591">
    <property type="entry name" value="Leu-rich_rpt_typical-subtyp"/>
</dbReference>
<evidence type="ECO:0000256" key="1">
    <source>
        <dbReference type="ARBA" id="ARBA00022614"/>
    </source>
</evidence>
<evidence type="ECO:0000256" key="4">
    <source>
        <dbReference type="ARBA" id="ARBA00023157"/>
    </source>
</evidence>
<dbReference type="InterPro" id="IPR013783">
    <property type="entry name" value="Ig-like_fold"/>
</dbReference>
<dbReference type="SMART" id="SM00408">
    <property type="entry name" value="IGc2"/>
    <property type="match status" value="1"/>
</dbReference>
<evidence type="ECO:0000259" key="6">
    <source>
        <dbReference type="PROSITE" id="PS50835"/>
    </source>
</evidence>
<dbReference type="SMART" id="SM00369">
    <property type="entry name" value="LRR_TYP"/>
    <property type="match status" value="4"/>
</dbReference>
<dbReference type="AlphaFoldDB" id="A0AAV6FWA2"/>
<dbReference type="PROSITE" id="PS50835">
    <property type="entry name" value="IG_LIKE"/>
    <property type="match status" value="1"/>
</dbReference>
<evidence type="ECO:0000313" key="7">
    <source>
        <dbReference type="EMBL" id="KAG5265656.1"/>
    </source>
</evidence>
<keyword evidence="8" id="KW-1185">Reference proteome</keyword>
<evidence type="ECO:0000256" key="5">
    <source>
        <dbReference type="SAM" id="MobiDB-lite"/>
    </source>
</evidence>
<dbReference type="Pfam" id="PF13927">
    <property type="entry name" value="Ig_3"/>
    <property type="match status" value="1"/>
</dbReference>
<evidence type="ECO:0000256" key="2">
    <source>
        <dbReference type="ARBA" id="ARBA00022729"/>
    </source>
</evidence>
<name>A0AAV6FWA2_9TELE</name>
<keyword evidence="4" id="KW-1015">Disulfide bond</keyword>
<keyword evidence="3" id="KW-0677">Repeat</keyword>
<sequence length="417" mass="46884">MYQGGSNDTRLRFVECRDPAIVMVPADLPPDTFKLRLQKTSVVRVPKASFSSLEQLRYLWLTYNSITTLHPRSFANLSALHELRLDGNLLSVFPWDALKDMPRLRTLGLHNNRLTRIPVHAARFLGNITYLDLSSNRLTTLSNEVIAALPFYPPFNPAQPQSRVVLGLQDNLWMCDCRLALLLELSRATESYLVLLDRYLVCSGPKEFSGVPFQSVELPRCLKPSVLTSTTKIISPLGGNVMVRCEATGFPTPVLIWIKAAGPNISNTACCSDINTTAMREKLPRRLPSFFQNSPQVGIRWSVISLSGISYRDAGEYRCRAHNMAGSSEASISLDVVGVITKTSALRMPAQKLSNESPPTLQRGPSALDSVPKRYMNSPKTSRNTMKRDQMKRNKMKRDQIKRDKMKRDKMSAWLIK</sequence>
<reference evidence="7" key="1">
    <citation type="submission" date="2020-10" db="EMBL/GenBank/DDBJ databases">
        <title>Chromosome-scale genome assembly of the Allis shad, Alosa alosa.</title>
        <authorList>
            <person name="Margot Z."/>
            <person name="Christophe K."/>
            <person name="Cabau C."/>
            <person name="Louis A."/>
            <person name="Berthelot C."/>
            <person name="Parey E."/>
            <person name="Roest Crollius H."/>
            <person name="Montfort J."/>
            <person name="Robinson-Rechavi M."/>
            <person name="Bucao C."/>
            <person name="Bouchez O."/>
            <person name="Gislard M."/>
            <person name="Lluch J."/>
            <person name="Milhes M."/>
            <person name="Lampietro C."/>
            <person name="Lopez Roques C."/>
            <person name="Donnadieu C."/>
            <person name="Braasch I."/>
            <person name="Desvignes T."/>
            <person name="Postlethwait J."/>
            <person name="Bobe J."/>
            <person name="Guiguen Y."/>
        </authorList>
    </citation>
    <scope>NUCLEOTIDE SEQUENCE</scope>
    <source>
        <strain evidence="7">M-15738</strain>
        <tissue evidence="7">Blood</tissue>
    </source>
</reference>
<accession>A0AAV6FWA2</accession>
<dbReference type="InterPro" id="IPR036179">
    <property type="entry name" value="Ig-like_dom_sf"/>
</dbReference>
<dbReference type="InterPro" id="IPR050467">
    <property type="entry name" value="LRFN"/>
</dbReference>
<dbReference type="SUPFAM" id="SSF52058">
    <property type="entry name" value="L domain-like"/>
    <property type="match status" value="1"/>
</dbReference>
<dbReference type="Gene3D" id="2.60.40.10">
    <property type="entry name" value="Immunoglobulins"/>
    <property type="match status" value="1"/>
</dbReference>
<feature type="region of interest" description="Disordered" evidence="5">
    <location>
        <begin position="351"/>
        <end position="417"/>
    </location>
</feature>
<dbReference type="InterPro" id="IPR003598">
    <property type="entry name" value="Ig_sub2"/>
</dbReference>
<dbReference type="PANTHER" id="PTHR45842:SF8">
    <property type="entry name" value="LEUCINE-RICH REPEAT, IMMUNOGLOBULIN-LIKE DOMAIN AND TRANSMEMBRANE DOMAIN-CONTAINING PROTEIN 3"/>
    <property type="match status" value="1"/>
</dbReference>
<dbReference type="PANTHER" id="PTHR45842">
    <property type="entry name" value="SYNAPTIC ADHESION-LIKE MOLECULE SALM"/>
    <property type="match status" value="1"/>
</dbReference>
<feature type="domain" description="Ig-like" evidence="6">
    <location>
        <begin position="224"/>
        <end position="333"/>
    </location>
</feature>
<evidence type="ECO:0000256" key="3">
    <source>
        <dbReference type="ARBA" id="ARBA00022737"/>
    </source>
</evidence>
<dbReference type="Gene3D" id="3.80.10.10">
    <property type="entry name" value="Ribonuclease Inhibitor"/>
    <property type="match status" value="1"/>
</dbReference>
<gene>
    <name evidence="7" type="ORF">AALO_G00244870</name>
</gene>
<dbReference type="SUPFAM" id="SSF48726">
    <property type="entry name" value="Immunoglobulin"/>
    <property type="match status" value="1"/>
</dbReference>
<dbReference type="Proteomes" id="UP000823561">
    <property type="component" value="Chromosome 19"/>
</dbReference>
<dbReference type="InterPro" id="IPR007110">
    <property type="entry name" value="Ig-like_dom"/>
</dbReference>
<evidence type="ECO:0000313" key="8">
    <source>
        <dbReference type="Proteomes" id="UP000823561"/>
    </source>
</evidence>
<dbReference type="SMART" id="SM00409">
    <property type="entry name" value="IG"/>
    <property type="match status" value="1"/>
</dbReference>
<dbReference type="Pfam" id="PF13855">
    <property type="entry name" value="LRR_8"/>
    <property type="match status" value="2"/>
</dbReference>
<keyword evidence="2" id="KW-0732">Signal</keyword>
<organism evidence="7 8">
    <name type="scientific">Alosa alosa</name>
    <name type="common">allis shad</name>
    <dbReference type="NCBI Taxonomy" id="278164"/>
    <lineage>
        <taxon>Eukaryota</taxon>
        <taxon>Metazoa</taxon>
        <taxon>Chordata</taxon>
        <taxon>Craniata</taxon>
        <taxon>Vertebrata</taxon>
        <taxon>Euteleostomi</taxon>
        <taxon>Actinopterygii</taxon>
        <taxon>Neopterygii</taxon>
        <taxon>Teleostei</taxon>
        <taxon>Clupei</taxon>
        <taxon>Clupeiformes</taxon>
        <taxon>Clupeoidei</taxon>
        <taxon>Clupeidae</taxon>
        <taxon>Alosa</taxon>
    </lineage>
</organism>
<feature type="compositionally biased region" description="Basic and acidic residues" evidence="5">
    <location>
        <begin position="386"/>
        <end position="411"/>
    </location>
</feature>
<dbReference type="InterPro" id="IPR003599">
    <property type="entry name" value="Ig_sub"/>
</dbReference>
<comment type="caution">
    <text evidence="7">The sequence shown here is derived from an EMBL/GenBank/DDBJ whole genome shotgun (WGS) entry which is preliminary data.</text>
</comment>
<dbReference type="PROSITE" id="PS51450">
    <property type="entry name" value="LRR"/>
    <property type="match status" value="1"/>
</dbReference>
<protein>
    <recommendedName>
        <fullName evidence="6">Ig-like domain-containing protein</fullName>
    </recommendedName>
</protein>
<proteinExistence type="predicted"/>
<dbReference type="InterPro" id="IPR032675">
    <property type="entry name" value="LRR_dom_sf"/>
</dbReference>
<dbReference type="InterPro" id="IPR001611">
    <property type="entry name" value="Leu-rich_rpt"/>
</dbReference>